<reference evidence="1 2" key="1">
    <citation type="journal article" date="2010" name="Stand. Genomic Sci.">
        <title>Complete genome sequence of Conexibacter woesei type strain (ID131577).</title>
        <authorList>
            <person name="Pukall R."/>
            <person name="Lapidus A."/>
            <person name="Glavina Del Rio T."/>
            <person name="Copeland A."/>
            <person name="Tice H."/>
            <person name="Cheng J.-F."/>
            <person name="Lucas S."/>
            <person name="Chen F."/>
            <person name="Nolan M."/>
            <person name="Bruce D."/>
            <person name="Goodwin L."/>
            <person name="Pitluck S."/>
            <person name="Mavromatis K."/>
            <person name="Ivanova N."/>
            <person name="Ovchinnikova G."/>
            <person name="Pati A."/>
            <person name="Chen A."/>
            <person name="Palaniappan K."/>
            <person name="Land M."/>
            <person name="Hauser L."/>
            <person name="Chang Y.-J."/>
            <person name="Jeffries C.D."/>
            <person name="Chain P."/>
            <person name="Meincke L."/>
            <person name="Sims D."/>
            <person name="Brettin T."/>
            <person name="Detter J.C."/>
            <person name="Rohde M."/>
            <person name="Goeker M."/>
            <person name="Bristow J."/>
            <person name="Eisen J.A."/>
            <person name="Markowitz V."/>
            <person name="Kyrpides N.C."/>
            <person name="Klenk H.-P."/>
            <person name="Hugenholtz P."/>
        </authorList>
    </citation>
    <scope>NUCLEOTIDE SEQUENCE [LARGE SCALE GENOMIC DNA]</scope>
    <source>
        <strain evidence="2">DSM 14684 / CIP 108061 / JCM 11494 / NBRC 100937 / ID131577</strain>
    </source>
</reference>
<keyword evidence="2" id="KW-1185">Reference proteome</keyword>
<dbReference type="KEGG" id="cwo:Cwoe_1519"/>
<dbReference type="RefSeq" id="WP_012932998.1">
    <property type="nucleotide sequence ID" value="NC_013739.1"/>
</dbReference>
<dbReference type="EMBL" id="CP001854">
    <property type="protein sequence ID" value="ADB49947.1"/>
    <property type="molecule type" value="Genomic_DNA"/>
</dbReference>
<evidence type="ECO:0000313" key="2">
    <source>
        <dbReference type="Proteomes" id="UP000008229"/>
    </source>
</evidence>
<name>D3EZX1_CONWI</name>
<dbReference type="Proteomes" id="UP000008229">
    <property type="component" value="Chromosome"/>
</dbReference>
<dbReference type="AlphaFoldDB" id="D3EZX1"/>
<accession>D3EZX1</accession>
<proteinExistence type="predicted"/>
<dbReference type="PROSITE" id="PS51257">
    <property type="entry name" value="PROKAR_LIPOPROTEIN"/>
    <property type="match status" value="1"/>
</dbReference>
<evidence type="ECO:0000313" key="1">
    <source>
        <dbReference type="EMBL" id="ADB49947.1"/>
    </source>
</evidence>
<gene>
    <name evidence="1" type="ordered locus">Cwoe_1519</name>
</gene>
<reference evidence="2" key="2">
    <citation type="submission" date="2010-01" db="EMBL/GenBank/DDBJ databases">
        <title>The complete genome of Conexibacter woesei DSM 14684.</title>
        <authorList>
            <consortium name="US DOE Joint Genome Institute (JGI-PGF)"/>
            <person name="Lucas S."/>
            <person name="Copeland A."/>
            <person name="Lapidus A."/>
            <person name="Glavina del Rio T."/>
            <person name="Dalin E."/>
            <person name="Tice H."/>
            <person name="Bruce D."/>
            <person name="Goodwin L."/>
            <person name="Pitluck S."/>
            <person name="Kyrpides N."/>
            <person name="Mavromatis K."/>
            <person name="Ivanova N."/>
            <person name="Mikhailova N."/>
            <person name="Chertkov O."/>
            <person name="Brettin T."/>
            <person name="Detter J.C."/>
            <person name="Han C."/>
            <person name="Larimer F."/>
            <person name="Land M."/>
            <person name="Hauser L."/>
            <person name="Markowitz V."/>
            <person name="Cheng J.-F."/>
            <person name="Hugenholtz P."/>
            <person name="Woyke T."/>
            <person name="Wu D."/>
            <person name="Pukall R."/>
            <person name="Steenblock K."/>
            <person name="Schneider S."/>
            <person name="Klenk H.-P."/>
            <person name="Eisen J.A."/>
        </authorList>
    </citation>
    <scope>NUCLEOTIDE SEQUENCE [LARGE SCALE GENOMIC DNA]</scope>
    <source>
        <strain evidence="2">DSM 14684 / CIP 108061 / JCM 11494 / NBRC 100937 / ID131577</strain>
    </source>
</reference>
<protein>
    <recommendedName>
        <fullName evidence="3">Lipoprotein</fullName>
    </recommendedName>
</protein>
<evidence type="ECO:0008006" key="3">
    <source>
        <dbReference type="Google" id="ProtNLM"/>
    </source>
</evidence>
<organism evidence="1 2">
    <name type="scientific">Conexibacter woesei (strain DSM 14684 / CCUG 47730 / CIP 108061 / JCM 11494 / NBRC 100937 / ID131577)</name>
    <dbReference type="NCBI Taxonomy" id="469383"/>
    <lineage>
        <taxon>Bacteria</taxon>
        <taxon>Bacillati</taxon>
        <taxon>Actinomycetota</taxon>
        <taxon>Thermoleophilia</taxon>
        <taxon>Solirubrobacterales</taxon>
        <taxon>Conexibacteraceae</taxon>
        <taxon>Conexibacter</taxon>
    </lineage>
</organism>
<dbReference type="HOGENOM" id="CLU_1213124_0_0_11"/>
<sequence length="228" mass="24431" precursor="true">MSARGRTSRWLATGVAALLLGGCGTVEEERRSDRDVAERALLRASDLPSGWTRSPASGEDLPSDAELAELCPDYPADHVSADADGQVTFEDAGGLAVVQSVSLLDDDAGAKEAVEDLPSERAQRCTEAIMLDTMRSEPAAEQIEFGDLRMVPIDTAGLGANTRGVRMRLQMTMQGVTVVMRADMLASHTGNAVTCVTTMAVEGRFDPRLRDELNARAAERLRAALVDR</sequence>